<sequence>MSFITRALYYLRRKTVRNLVTFFLFATVASSLVAVMALSKSMSGKVIEKNNIAQTVTLSASNIFVGDGYGSGELSEKALQEIGHHPDVESFVSSVSSFASLENAKPVPIGTSEGDYRPGNLETVVNVEGISTSEKDNRFTTGMLSLVSGRHITAGDKHKVIVHEDFAKHNQLKVGDQLTLGRDPIRYIGTDKTPIQAEIIGIFKGKTFNRPNYSDELVSNTLLSDTTLASELFGFETGKTLYSEATYTLKKSADTKAFIANIKQTVDTVNWQNYQLTEQNPALKSYNRSIVLLQKTVKRLLIGTIITSAIVLILLLIFNSQSRLRESGVLLALGRSKWDIMAQHILENILLALPAFAVASLLGQMLGQSFANQTVDSVAKTVRADILKQLGGYSLGADSQTDLIMQTVKHFQVQFTPRELSQMLVVCAGLIVVGILIASIPLMSYKPKDILTKIS</sequence>
<evidence type="ECO:0000256" key="1">
    <source>
        <dbReference type="ARBA" id="ARBA00004651"/>
    </source>
</evidence>
<evidence type="ECO:0000256" key="4">
    <source>
        <dbReference type="ARBA" id="ARBA00022989"/>
    </source>
</evidence>
<protein>
    <submittedName>
        <fullName evidence="9">FtsX-like permease family protein</fullName>
    </submittedName>
</protein>
<reference evidence="8 10" key="2">
    <citation type="submission" date="2019-11" db="EMBL/GenBank/DDBJ databases">
        <title>Streptococcis sp. isolated from the respiratory tract of Marmot.</title>
        <authorList>
            <person name="Zhang G."/>
        </authorList>
    </citation>
    <scope>NUCLEOTIDE SEQUENCE [LARGE SCALE GENOMIC DNA]</scope>
    <source>
        <strain evidence="10">zg-86</strain>
        <strain evidence="8">Zg-86</strain>
    </source>
</reference>
<dbReference type="InterPro" id="IPR050250">
    <property type="entry name" value="Macrolide_Exporter_MacB"/>
</dbReference>
<feature type="transmembrane region" description="Helical" evidence="6">
    <location>
        <begin position="423"/>
        <end position="445"/>
    </location>
</feature>
<dbReference type="EMBL" id="WUBJ01000006">
    <property type="protein sequence ID" value="MWV56540.1"/>
    <property type="molecule type" value="Genomic_DNA"/>
</dbReference>
<evidence type="ECO:0000313" key="9">
    <source>
        <dbReference type="EMBL" id="MWV56540.1"/>
    </source>
</evidence>
<comment type="subcellular location">
    <subcellularLocation>
        <location evidence="1">Cell membrane</location>
        <topology evidence="1">Multi-pass membrane protein</topology>
    </subcellularLocation>
</comment>
<evidence type="ECO:0000313" key="11">
    <source>
        <dbReference type="Proteomes" id="UP000435423"/>
    </source>
</evidence>
<keyword evidence="3 6" id="KW-0812">Transmembrane</keyword>
<proteinExistence type="predicted"/>
<evidence type="ECO:0000256" key="6">
    <source>
        <dbReference type="SAM" id="Phobius"/>
    </source>
</evidence>
<dbReference type="Proteomes" id="UP000435060">
    <property type="component" value="Unassembled WGS sequence"/>
</dbReference>
<evidence type="ECO:0000259" key="7">
    <source>
        <dbReference type="Pfam" id="PF02687"/>
    </source>
</evidence>
<reference evidence="9 11" key="1">
    <citation type="submission" date="2019-10" db="EMBL/GenBank/DDBJ databases">
        <title>Streptococcis sp, isolated from the respiratory tract of Marmot.</title>
        <authorList>
            <person name="Zhang G."/>
        </authorList>
    </citation>
    <scope>NUCLEOTIDE SEQUENCE [LARGE SCALE GENOMIC DNA]</scope>
    <source>
        <strain evidence="9">Zg-70</strain>
        <strain evidence="11">zg-70</strain>
    </source>
</reference>
<dbReference type="PANTHER" id="PTHR30572">
    <property type="entry name" value="MEMBRANE COMPONENT OF TRANSPORTER-RELATED"/>
    <property type="match status" value="1"/>
</dbReference>
<dbReference type="RefSeq" id="WP_154608426.1">
    <property type="nucleotide sequence ID" value="NZ_CP072115.1"/>
</dbReference>
<comment type="caution">
    <text evidence="9">The sequence shown here is derived from an EMBL/GenBank/DDBJ whole genome shotgun (WGS) entry which is preliminary data.</text>
</comment>
<keyword evidence="5 6" id="KW-0472">Membrane</keyword>
<dbReference type="EMBL" id="WLCG01000007">
    <property type="protein sequence ID" value="MTB64553.1"/>
    <property type="molecule type" value="Genomic_DNA"/>
</dbReference>
<feature type="transmembrane region" description="Helical" evidence="6">
    <location>
        <begin position="345"/>
        <end position="366"/>
    </location>
</feature>
<gene>
    <name evidence="8" type="ORF">GGG87_06050</name>
    <name evidence="9" type="ORF">GGH11_06085</name>
</gene>
<dbReference type="Pfam" id="PF02687">
    <property type="entry name" value="FtsX"/>
    <property type="match status" value="1"/>
</dbReference>
<keyword evidence="10" id="KW-1185">Reference proteome</keyword>
<evidence type="ECO:0000256" key="5">
    <source>
        <dbReference type="ARBA" id="ARBA00023136"/>
    </source>
</evidence>
<accession>A0A6I4RFB1</accession>
<evidence type="ECO:0000313" key="8">
    <source>
        <dbReference type="EMBL" id="MTB64553.1"/>
    </source>
</evidence>
<keyword evidence="4 6" id="KW-1133">Transmembrane helix</keyword>
<dbReference type="PANTHER" id="PTHR30572:SF9">
    <property type="entry name" value="ABC TRANSPORTER PERMEASE PROTEIN"/>
    <property type="match status" value="1"/>
</dbReference>
<evidence type="ECO:0000313" key="10">
    <source>
        <dbReference type="Proteomes" id="UP000435060"/>
    </source>
</evidence>
<dbReference type="InterPro" id="IPR003838">
    <property type="entry name" value="ABC3_permease_C"/>
</dbReference>
<dbReference type="GO" id="GO:0005886">
    <property type="term" value="C:plasma membrane"/>
    <property type="evidence" value="ECO:0007669"/>
    <property type="project" value="UniProtKB-SubCell"/>
</dbReference>
<evidence type="ECO:0000256" key="2">
    <source>
        <dbReference type="ARBA" id="ARBA00022475"/>
    </source>
</evidence>
<keyword evidence="2" id="KW-1003">Cell membrane</keyword>
<dbReference type="GO" id="GO:0022857">
    <property type="term" value="F:transmembrane transporter activity"/>
    <property type="evidence" value="ECO:0007669"/>
    <property type="project" value="TreeGrafter"/>
</dbReference>
<dbReference type="AlphaFoldDB" id="A0A6I4RFB1"/>
<feature type="transmembrane region" description="Helical" evidence="6">
    <location>
        <begin position="300"/>
        <end position="318"/>
    </location>
</feature>
<feature type="domain" description="ABC3 transporter permease C-terminal" evidence="7">
    <location>
        <begin position="301"/>
        <end position="446"/>
    </location>
</feature>
<evidence type="ECO:0000256" key="3">
    <source>
        <dbReference type="ARBA" id="ARBA00022692"/>
    </source>
</evidence>
<dbReference type="Proteomes" id="UP000435423">
    <property type="component" value="Unassembled WGS sequence"/>
</dbReference>
<name>A0A6I4RFB1_9STRE</name>
<organism evidence="9 11">
    <name type="scientific">Streptococcus zhangguiae</name>
    <dbReference type="NCBI Taxonomy" id="2664091"/>
    <lineage>
        <taxon>Bacteria</taxon>
        <taxon>Bacillati</taxon>
        <taxon>Bacillota</taxon>
        <taxon>Bacilli</taxon>
        <taxon>Lactobacillales</taxon>
        <taxon>Streptococcaceae</taxon>
        <taxon>Streptococcus</taxon>
    </lineage>
</organism>